<dbReference type="Proteomes" id="UP000274073">
    <property type="component" value="Chromosome"/>
</dbReference>
<dbReference type="Proteomes" id="UP000281741">
    <property type="component" value="Chromosome"/>
</dbReference>
<evidence type="ECO:0000313" key="4">
    <source>
        <dbReference type="Proteomes" id="UP000274073"/>
    </source>
</evidence>
<dbReference type="InterPro" id="IPR022134">
    <property type="entry name" value="DUF3667"/>
</dbReference>
<keyword evidence="1" id="KW-1133">Transmembrane helix</keyword>
<feature type="transmembrane region" description="Helical" evidence="1">
    <location>
        <begin position="182"/>
        <end position="201"/>
    </location>
</feature>
<keyword evidence="5" id="KW-1185">Reference proteome</keyword>
<accession>A0A3G6QZA7</accession>
<feature type="transmembrane region" description="Helical" evidence="1">
    <location>
        <begin position="153"/>
        <end position="176"/>
    </location>
</feature>
<keyword evidence="1" id="KW-0472">Membrane</keyword>
<organism evidence="2 4">
    <name type="scientific">Chryseobacterium shandongense</name>
    <dbReference type="NCBI Taxonomy" id="1493872"/>
    <lineage>
        <taxon>Bacteria</taxon>
        <taxon>Pseudomonadati</taxon>
        <taxon>Bacteroidota</taxon>
        <taxon>Flavobacteriia</taxon>
        <taxon>Flavobacteriales</taxon>
        <taxon>Weeksellaceae</taxon>
        <taxon>Chryseobacterium group</taxon>
        <taxon>Chryseobacterium</taxon>
    </lineage>
</organism>
<proteinExistence type="predicted"/>
<protein>
    <submittedName>
        <fullName evidence="2">DUF3667 domain-containing protein</fullName>
    </submittedName>
</protein>
<evidence type="ECO:0000313" key="3">
    <source>
        <dbReference type="EMBL" id="AZA94885.1"/>
    </source>
</evidence>
<dbReference type="RefSeq" id="WP_066440806.1">
    <property type="nucleotide sequence ID" value="NZ_CP033912.1"/>
</dbReference>
<reference evidence="4 5" key="1">
    <citation type="submission" date="2018-11" db="EMBL/GenBank/DDBJ databases">
        <title>Proposal to divide the Flavobacteriaceae and reorganize its genera based on Amino Acid Identity values calculated from whole genome sequences.</title>
        <authorList>
            <person name="Nicholson A.C."/>
            <person name="Gulvik C.A."/>
            <person name="Whitney A.M."/>
            <person name="Humrighouse B.W."/>
            <person name="Bell M."/>
            <person name="Holmes B."/>
            <person name="Steigerwalt A.G."/>
            <person name="Villarma A."/>
            <person name="Sheth M."/>
            <person name="Batra D."/>
            <person name="Pryor J."/>
            <person name="Bernardet J.-F."/>
            <person name="Hugo C."/>
            <person name="Kampfer P."/>
            <person name="Newman J."/>
            <person name="McQuiston J.R."/>
        </authorList>
    </citation>
    <scope>NUCLEOTIDE SEQUENCE [LARGE SCALE GENOMIC DNA]</scope>
    <source>
        <strain evidence="2 4">G0207</strain>
        <strain evidence="3 5">H5143</strain>
    </source>
</reference>
<dbReference type="Pfam" id="PF12412">
    <property type="entry name" value="DUF3667"/>
    <property type="match status" value="1"/>
</dbReference>
<dbReference type="AlphaFoldDB" id="A0A3G6QZA7"/>
<sequence>MSHNKCLNCNSETENNYCSHCGQKTSTHRFSLQHFLAHDLVHGVFHLDKGFLYTVKELFTRPGHSIREYVQGKRVKHFNAFTAIIFVLTITLVVSGATKVKSTEIYNQEQLSEYSKLLRDYYKLIILSGIPFYALGSYFIFKKTKQNYTENLVLNTYLTIGILILGLIFPIITIFYTNTEVLYYLKVITPILTILYIFWFYYEYFSAFDYRKISLVIRIILITVYIMLFNGAVNTLANKIGVFLQH</sequence>
<dbReference type="EMBL" id="CP033915">
    <property type="protein sequence ID" value="AZA86477.1"/>
    <property type="molecule type" value="Genomic_DNA"/>
</dbReference>
<gene>
    <name evidence="2" type="ORF">EG349_06585</name>
    <name evidence="3" type="ORF">EG353_04595</name>
</gene>
<evidence type="ECO:0000256" key="1">
    <source>
        <dbReference type="SAM" id="Phobius"/>
    </source>
</evidence>
<feature type="transmembrane region" description="Helical" evidence="1">
    <location>
        <begin position="213"/>
        <end position="233"/>
    </location>
</feature>
<dbReference type="EMBL" id="CP033912">
    <property type="protein sequence ID" value="AZA94885.1"/>
    <property type="molecule type" value="Genomic_DNA"/>
</dbReference>
<dbReference type="OrthoDB" id="7446256at2"/>
<name>A0A3G6QZA7_9FLAO</name>
<feature type="transmembrane region" description="Helical" evidence="1">
    <location>
        <begin position="78"/>
        <end position="97"/>
    </location>
</feature>
<dbReference type="KEGG" id="csha:EG350_14015"/>
<evidence type="ECO:0000313" key="5">
    <source>
        <dbReference type="Proteomes" id="UP000281741"/>
    </source>
</evidence>
<evidence type="ECO:0000313" key="2">
    <source>
        <dbReference type="EMBL" id="AZA86477.1"/>
    </source>
</evidence>
<keyword evidence="1" id="KW-0812">Transmembrane</keyword>
<feature type="transmembrane region" description="Helical" evidence="1">
    <location>
        <begin position="121"/>
        <end position="141"/>
    </location>
</feature>